<dbReference type="GeneID" id="63911588"/>
<dbReference type="EMBL" id="MH697580">
    <property type="protein sequence ID" value="AXQ51898.1"/>
    <property type="molecule type" value="Genomic_DNA"/>
</dbReference>
<dbReference type="KEGG" id="vg:63911588"/>
<reference evidence="2" key="1">
    <citation type="submission" date="2018-07" db="EMBL/GenBank/DDBJ databases">
        <authorList>
            <person name="Byford A.D."/>
            <person name="Nguyen L.Q."/>
            <person name="Alvarez I.A."/>
            <person name="Bhandari M."/>
            <person name="Desselle J.R."/>
            <person name="Duong Q.-N.N."/>
            <person name="Dupree A.F."/>
            <person name="Feroben K.E."/>
            <person name="Garrison M.E."/>
            <person name="Higginbotham J.L."/>
            <person name="Hunter C.W."/>
            <person name="Knight B.A."/>
            <person name="Lee J.A."/>
            <person name="Lewis I.C."/>
            <person name="Long E.L."/>
            <person name="Rimal A."/>
            <person name="Sinnasone S."/>
            <person name="Tandukar J."/>
            <person name="Willis C.E."/>
            <person name="Nguyen A.V."/>
            <person name="Hancock A.M."/>
            <person name="Dicus A.P."/>
            <person name="Gallien G.E."/>
            <person name="Weidemeier A.M.D."/>
            <person name="Gissendanner C.R."/>
            <person name="Findley A.M."/>
            <person name="Bollivar D.W."/>
            <person name="Garlena R.A."/>
            <person name="Russell D.A."/>
            <person name="Pope W.H."/>
            <person name="Jacobs-Sera D."/>
            <person name="Hatfull G.F."/>
        </authorList>
    </citation>
    <scope>NUCLEOTIDE SEQUENCE [LARGE SCALE GENOMIC DNA]</scope>
</reference>
<accession>A0A385D0P2</accession>
<evidence type="ECO:0000313" key="2">
    <source>
        <dbReference type="Proteomes" id="UP000264051"/>
    </source>
</evidence>
<protein>
    <submittedName>
        <fullName evidence="1">Uncharacterized protein</fullName>
    </submittedName>
</protein>
<organism evidence="1 2">
    <name type="scientific">Gordonia phage Catfish</name>
    <dbReference type="NCBI Taxonomy" id="2301538"/>
    <lineage>
        <taxon>Viruses</taxon>
        <taxon>Duplodnaviria</taxon>
        <taxon>Heunggongvirae</taxon>
        <taxon>Uroviricota</taxon>
        <taxon>Caudoviricetes</taxon>
        <taxon>Ruthgordonvirinae</taxon>
        <taxon>Catfishvirus</taxon>
        <taxon>Catfishvirus catfish</taxon>
    </lineage>
</organism>
<proteinExistence type="predicted"/>
<dbReference type="RefSeq" id="YP_010050851.1">
    <property type="nucleotide sequence ID" value="NC_054434.1"/>
</dbReference>
<dbReference type="Proteomes" id="UP000264051">
    <property type="component" value="Segment"/>
</dbReference>
<sequence length="111" mass="12389">MKYIGDPTRVVIAEDFRDGQLHIAANPECEGWSIVSIPTLEYRMRGRKLAAYALTGRVKSRPFAEAISRHCRFIISLYGLADGTGDQAKHYAELEALRRKGDEPNVKPVSA</sequence>
<evidence type="ECO:0000313" key="1">
    <source>
        <dbReference type="EMBL" id="AXQ51898.1"/>
    </source>
</evidence>
<name>A0A385D0P2_9CAUD</name>
<keyword evidence="2" id="KW-1185">Reference proteome</keyword>
<gene>
    <name evidence="1" type="primary">62</name>
    <name evidence="1" type="ORF">SEA_CATFISH_62</name>
</gene>